<evidence type="ECO:0000256" key="2">
    <source>
        <dbReference type="ARBA" id="ARBA00006012"/>
    </source>
</evidence>
<dbReference type="Pfam" id="PF08370">
    <property type="entry name" value="PDR_assoc"/>
    <property type="match status" value="1"/>
</dbReference>
<evidence type="ECO:0000256" key="9">
    <source>
        <dbReference type="ARBA" id="ARBA00023136"/>
    </source>
</evidence>
<comment type="similarity">
    <text evidence="2">Belongs to the ABC transporter superfamily. ABCG family. PDR (TC 3.A.1.205) subfamily.</text>
</comment>
<keyword evidence="9 10" id="KW-0472">Membrane</keyword>
<evidence type="ECO:0000256" key="8">
    <source>
        <dbReference type="ARBA" id="ARBA00022989"/>
    </source>
</evidence>
<dbReference type="Gene3D" id="3.40.50.300">
    <property type="entry name" value="P-loop containing nucleotide triphosphate hydrolases"/>
    <property type="match status" value="2"/>
</dbReference>
<feature type="transmembrane region" description="Helical" evidence="10">
    <location>
        <begin position="665"/>
        <end position="687"/>
    </location>
</feature>
<dbReference type="GO" id="GO:0005524">
    <property type="term" value="F:ATP binding"/>
    <property type="evidence" value="ECO:0007669"/>
    <property type="project" value="UniProtKB-KW"/>
</dbReference>
<gene>
    <name evidence="12" type="primary">PDR1</name>
    <name evidence="12" type="ORF">CR513_27516</name>
</gene>
<feature type="transmembrane region" description="Helical" evidence="10">
    <location>
        <begin position="521"/>
        <end position="543"/>
    </location>
</feature>
<sequence length="1150" mass="128618">MESGSLNKATSSLRVSSSSIWRDASDIFSRSSIEEDNEEVLKWAALEKLPTYNRLKKGLLISSSGEMNEIDVTDIGAQGRKEVLERLVRDALEDNEKFLLKLRERIDRVGVSIPTIEARFEHLNVEAEAYVGSRALPTFFNFIVNTVESYLNYLHILSSKKKHVTILKDVSGIVKPCRMTLLLGPPSSGKTTLLLALAGKLDPNLKVSGRVTYNGHGMNEFVPQRTAAYISQHDVHIGEMTVRETLAFSARCQGVGSRYDLLCELSRREIAANIKPDPNIDIYMKAIASEGQEANQMMTDYVLKILGLEKCADIVVGDEMLRGISGGQRKRVTTGGEMLVGPTNALFMDEISSGLDSSTTVQIIKCLGQIVHILNGTAVISLLQPEPETYELFDDIILLSDGQIVYQGPREFVLEFFESMGFKCPERKAVADFLQEVTSRKDQQQYWIHKDEPYSFVTVKEFADAFRCFHVGRKLGDELAVPFDKTKNHPAALTTNKYGVNKKELLKANFSREYLLMKRNAFVYIFKLSQLAVMAMIAMTVFLRSEMHKDSVDNGGVYTGALFFSIVMVLFNGMADISMTVAKLPIFYKQRDLFFYPSWAYAIPSWILNIPITLAEVVVWVSITYYAIGFDPSVGRFFKQYLLLLLLGQMASALFRTIAAIGRNMIIANTFGSFAIVILMTLGGFILSKEDVKKWWIWGYWISPIMYEQNAMVVNEFLGQSWSHVLPNSTESLGVEVLKSRGFFTHASWYWIGVGALLGFVVLLNITFTLALTYLNPLEKPRAVISNKSHGNNKHKDKTLEDIGLPLTLAEKAPSGNIEIDCHASVRPKAVVESSHSRKRGMVLPFVPHSLCFDRITYSVDMPQEMKNQGVTEDRLVLLKGVSGAFRPGILTALMGVSGAGKTTLLDVLAGRKTGGYIEGNIRVSGYPKKQETYARISGYCEQNDIHSPHVTVYESLLYSAWLRLSPEVNSETRKMFIEEVMELVELNFLRKALVGLPGMSGLSTEQRKRLTIAVELVANPSIIFMDEPTSGLDARAAAIVMRTVRNIVDTGRTIVCTIHQPSIDIFEAFDERGGREIYVGPLGRHSNHLIEYFEVSISNLAFKQRIEGVGKIKDGHNPAAWMLEITTSAREMDLNVDFADIYKNSELYG</sequence>
<evidence type="ECO:0000259" key="11">
    <source>
        <dbReference type="PROSITE" id="PS50893"/>
    </source>
</evidence>
<dbReference type="AlphaFoldDB" id="A0A371GJ91"/>
<dbReference type="STRING" id="157652.A0A371GJ91"/>
<dbReference type="InterPro" id="IPR003593">
    <property type="entry name" value="AAA+_ATPase"/>
</dbReference>
<dbReference type="InterPro" id="IPR043926">
    <property type="entry name" value="ABCG_dom"/>
</dbReference>
<dbReference type="EMBL" id="QJKJ01005352">
    <property type="protein sequence ID" value="RDX90604.1"/>
    <property type="molecule type" value="Genomic_DNA"/>
</dbReference>
<dbReference type="InterPro" id="IPR013525">
    <property type="entry name" value="ABC2_TM"/>
</dbReference>
<dbReference type="InterPro" id="IPR003439">
    <property type="entry name" value="ABC_transporter-like_ATP-bd"/>
</dbReference>
<dbReference type="SMART" id="SM00382">
    <property type="entry name" value="AAA"/>
    <property type="match status" value="2"/>
</dbReference>
<comment type="caution">
    <text evidence="12">The sequence shown here is derived from an EMBL/GenBank/DDBJ whole genome shotgun (WGS) entry which is preliminary data.</text>
</comment>
<dbReference type="FunFam" id="3.40.50.300:FF:000059">
    <property type="entry name" value="ABC transporter G family member 40"/>
    <property type="match status" value="1"/>
</dbReference>
<feature type="domain" description="ABC transporter" evidence="11">
    <location>
        <begin position="151"/>
        <end position="426"/>
    </location>
</feature>
<dbReference type="GO" id="GO:0016887">
    <property type="term" value="F:ATP hydrolysis activity"/>
    <property type="evidence" value="ECO:0007669"/>
    <property type="project" value="InterPro"/>
</dbReference>
<dbReference type="FunFam" id="3.40.50.300:FF:000179">
    <property type="entry name" value="ABC transporter G family member 34"/>
    <property type="match status" value="1"/>
</dbReference>
<proteinExistence type="inferred from homology"/>
<feature type="transmembrane region" description="Helical" evidence="10">
    <location>
        <begin position="640"/>
        <end position="659"/>
    </location>
</feature>
<protein>
    <submittedName>
        <fullName evidence="12">Pleiotropic drug resistance protein 1</fullName>
    </submittedName>
</protein>
<dbReference type="SUPFAM" id="SSF52540">
    <property type="entry name" value="P-loop containing nucleoside triphosphate hydrolases"/>
    <property type="match status" value="2"/>
</dbReference>
<feature type="transmembrane region" description="Helical" evidence="10">
    <location>
        <begin position="749"/>
        <end position="775"/>
    </location>
</feature>
<keyword evidence="3" id="KW-0813">Transport</keyword>
<dbReference type="Proteomes" id="UP000257109">
    <property type="component" value="Unassembled WGS sequence"/>
</dbReference>
<reference evidence="12" key="1">
    <citation type="submission" date="2018-05" db="EMBL/GenBank/DDBJ databases">
        <title>Draft genome of Mucuna pruriens seed.</title>
        <authorList>
            <person name="Nnadi N.E."/>
            <person name="Vos R."/>
            <person name="Hasami M.H."/>
            <person name="Devisetty U.K."/>
            <person name="Aguiy J.C."/>
        </authorList>
    </citation>
    <scope>NUCLEOTIDE SEQUENCE [LARGE SCALE GENOMIC DNA]</scope>
    <source>
        <strain evidence="12">JCA_2017</strain>
    </source>
</reference>
<keyword evidence="6" id="KW-0547">Nucleotide-binding</keyword>
<dbReference type="InterPro" id="IPR029481">
    <property type="entry name" value="ABC_trans_N"/>
</dbReference>
<dbReference type="InterPro" id="IPR034001">
    <property type="entry name" value="ABCG_PDR_1"/>
</dbReference>
<dbReference type="CDD" id="cd03233">
    <property type="entry name" value="ABCG_PDR_domain1"/>
    <property type="match status" value="1"/>
</dbReference>
<evidence type="ECO:0000313" key="13">
    <source>
        <dbReference type="Proteomes" id="UP000257109"/>
    </source>
</evidence>
<feature type="non-terminal residue" evidence="12">
    <location>
        <position position="1"/>
    </location>
</feature>
<dbReference type="InterPro" id="IPR013581">
    <property type="entry name" value="PDR_assoc"/>
</dbReference>
<dbReference type="PANTHER" id="PTHR48040">
    <property type="entry name" value="PLEIOTROPIC DRUG RESISTANCE PROTEIN 1-LIKE ISOFORM X1"/>
    <property type="match status" value="1"/>
</dbReference>
<name>A0A371GJ91_MUCPR</name>
<dbReference type="InterPro" id="IPR034003">
    <property type="entry name" value="ABCG_PDR_2"/>
</dbReference>
<keyword evidence="7" id="KW-0067">ATP-binding</keyword>
<keyword evidence="5" id="KW-0677">Repeat</keyword>
<dbReference type="GO" id="GO:0140359">
    <property type="term" value="F:ABC-type transporter activity"/>
    <property type="evidence" value="ECO:0007669"/>
    <property type="project" value="InterPro"/>
</dbReference>
<dbReference type="Pfam" id="PF14510">
    <property type="entry name" value="ABC_trans_N"/>
    <property type="match status" value="1"/>
</dbReference>
<feature type="transmembrane region" description="Helical" evidence="10">
    <location>
        <begin position="606"/>
        <end position="628"/>
    </location>
</feature>
<evidence type="ECO:0000256" key="5">
    <source>
        <dbReference type="ARBA" id="ARBA00022737"/>
    </source>
</evidence>
<evidence type="ECO:0000313" key="12">
    <source>
        <dbReference type="EMBL" id="RDX90604.1"/>
    </source>
</evidence>
<evidence type="ECO:0000256" key="10">
    <source>
        <dbReference type="SAM" id="Phobius"/>
    </source>
</evidence>
<keyword evidence="8 10" id="KW-1133">Transmembrane helix</keyword>
<dbReference type="PROSITE" id="PS50893">
    <property type="entry name" value="ABC_TRANSPORTER_2"/>
    <property type="match status" value="2"/>
</dbReference>
<dbReference type="Pfam" id="PF01061">
    <property type="entry name" value="ABC2_membrane"/>
    <property type="match status" value="1"/>
</dbReference>
<accession>A0A371GJ91</accession>
<evidence type="ECO:0000256" key="3">
    <source>
        <dbReference type="ARBA" id="ARBA00022448"/>
    </source>
</evidence>
<evidence type="ECO:0000256" key="1">
    <source>
        <dbReference type="ARBA" id="ARBA00004141"/>
    </source>
</evidence>
<keyword evidence="4 10" id="KW-0812">Transmembrane</keyword>
<feature type="domain" description="ABC transporter" evidence="11">
    <location>
        <begin position="851"/>
        <end position="1120"/>
    </location>
</feature>
<evidence type="ECO:0000256" key="7">
    <source>
        <dbReference type="ARBA" id="ARBA00022840"/>
    </source>
</evidence>
<dbReference type="OrthoDB" id="66620at2759"/>
<evidence type="ECO:0000256" key="6">
    <source>
        <dbReference type="ARBA" id="ARBA00022741"/>
    </source>
</evidence>
<dbReference type="CDD" id="cd03232">
    <property type="entry name" value="ABCG_PDR_domain2"/>
    <property type="match status" value="1"/>
</dbReference>
<feature type="transmembrane region" description="Helical" evidence="10">
    <location>
        <begin position="555"/>
        <end position="575"/>
    </location>
</feature>
<evidence type="ECO:0000256" key="4">
    <source>
        <dbReference type="ARBA" id="ARBA00022692"/>
    </source>
</evidence>
<keyword evidence="13" id="KW-1185">Reference proteome</keyword>
<dbReference type="PANTHER" id="PTHR48040:SF45">
    <property type="entry name" value="PLEIOTROPIC DRUG RESISTANCE PROTEIN 1-LIKE"/>
    <property type="match status" value="1"/>
</dbReference>
<dbReference type="GO" id="GO:0016020">
    <property type="term" value="C:membrane"/>
    <property type="evidence" value="ECO:0007669"/>
    <property type="project" value="UniProtKB-SubCell"/>
</dbReference>
<dbReference type="Pfam" id="PF00005">
    <property type="entry name" value="ABC_tran"/>
    <property type="match status" value="2"/>
</dbReference>
<dbReference type="InterPro" id="IPR027417">
    <property type="entry name" value="P-loop_NTPase"/>
</dbReference>
<dbReference type="Pfam" id="PF19055">
    <property type="entry name" value="ABC2_membrane_7"/>
    <property type="match status" value="1"/>
</dbReference>
<comment type="subcellular location">
    <subcellularLocation>
        <location evidence="1">Membrane</location>
        <topology evidence="1">Multi-pass membrane protein</topology>
    </subcellularLocation>
</comment>
<organism evidence="12 13">
    <name type="scientific">Mucuna pruriens</name>
    <name type="common">Velvet bean</name>
    <name type="synonym">Dolichos pruriens</name>
    <dbReference type="NCBI Taxonomy" id="157652"/>
    <lineage>
        <taxon>Eukaryota</taxon>
        <taxon>Viridiplantae</taxon>
        <taxon>Streptophyta</taxon>
        <taxon>Embryophyta</taxon>
        <taxon>Tracheophyta</taxon>
        <taxon>Spermatophyta</taxon>
        <taxon>Magnoliopsida</taxon>
        <taxon>eudicotyledons</taxon>
        <taxon>Gunneridae</taxon>
        <taxon>Pentapetalae</taxon>
        <taxon>rosids</taxon>
        <taxon>fabids</taxon>
        <taxon>Fabales</taxon>
        <taxon>Fabaceae</taxon>
        <taxon>Papilionoideae</taxon>
        <taxon>50 kb inversion clade</taxon>
        <taxon>NPAAA clade</taxon>
        <taxon>indigoferoid/millettioid clade</taxon>
        <taxon>Phaseoleae</taxon>
        <taxon>Mucuna</taxon>
    </lineage>
</organism>